<feature type="compositionally biased region" description="Basic and acidic residues" evidence="1">
    <location>
        <begin position="229"/>
        <end position="256"/>
    </location>
</feature>
<dbReference type="Gene3D" id="1.10.220.10">
    <property type="entry name" value="Annexin"/>
    <property type="match status" value="4"/>
</dbReference>
<feature type="compositionally biased region" description="Basic and acidic residues" evidence="1">
    <location>
        <begin position="567"/>
        <end position="587"/>
    </location>
</feature>
<feature type="compositionally biased region" description="Basic and acidic residues" evidence="1">
    <location>
        <begin position="277"/>
        <end position="306"/>
    </location>
</feature>
<feature type="compositionally biased region" description="Basic and acidic residues" evidence="1">
    <location>
        <begin position="74"/>
        <end position="93"/>
    </location>
</feature>
<evidence type="ECO:0008006" key="4">
    <source>
        <dbReference type="Google" id="ProtNLM"/>
    </source>
</evidence>
<sequence>MSLRVDDHRSRTRSKSPGGRIRDRSRSRDVRGPSPAPEKSRKSSSRKYYDEDSVDERDRYSTSRPTPATASSTKKYEDYGSEQDRYQRLEKPKHPPGYYYMSDDEAAAKRYPTKPEAGADKLDKYRRESDSEYDKRYPGRSQKAPAPSKYQDDYSDSYTDSDDDDHDALAYGDSDYDYPVPSKGRSDDRSSKALEKYSYSRGSGDEDPAYRRAQSKYARDKSPAPQSREPTRISDEELARYLHEKSKSSSAARDRSPNPSSRDNGRHSSYAQPDAYRYADPKGYYREEPSSRDGRKNRDSKLDRIPSEWGPIPDCERPGFVPPNDFGKEPQPVGVAPPPPASSYAMPDPNLVSKNFPQYAAQGQYAQPQHAQMPPHSAAPYTFPPAVAGQIQGLPGAPYAHPANAPGHQRGHSTGTTAAAPNQYAAPAPFQYAQPDPNIKYISKSSLAYQVLQNQTAPSQTQSTKPYTQTAEPQFTEIRPDRKDRPHTLSVSTGNGNMSLPGSFPDSDRPPASPLLEAYQGTYQCISPMPWPTKNSSSLDEDISDLEPLDGDSLSKSLTKKGSSRSKKSDSRKEKSEKKDKREHRLSTIEPEPSGALVLKKRVSFYDPKPDVKAINSAISHSRVDPKPLLTILPYLTDDDILSLRAEYKNVYKIQGKGINLTKHIKANVPGNFGKVCYATSLGRWESEAHWANFWYRSNSTRRELLIESLIGRTNAEIREIKKCFRDKRYGDDLEKCMKAELKADKFRTAILLALEERRQSDKQPLNMDLIRQDVQVLHRALVSRDGGETAMIQIIVVRSDAHLREILHEYEYTYQRKFANDMINKSRNLVGETLAHILNGALNRPMRDALLLHQAIAESGTGRDRAELLISRLVRMHWEPRHMERVKSEFRRRYRQSIEDAIEEEVMHKGRSDWAEFCVEMVKSSLVHVTNGTA</sequence>
<dbReference type="GO" id="GO:0005737">
    <property type="term" value="C:cytoplasm"/>
    <property type="evidence" value="ECO:0007669"/>
    <property type="project" value="TreeGrafter"/>
</dbReference>
<feature type="compositionally biased region" description="Low complexity" evidence="1">
    <location>
        <begin position="357"/>
        <end position="372"/>
    </location>
</feature>
<feature type="compositionally biased region" description="Basic and acidic residues" evidence="1">
    <location>
        <begin position="20"/>
        <end position="31"/>
    </location>
</feature>
<feature type="region of interest" description="Disordered" evidence="1">
    <location>
        <begin position="453"/>
        <end position="515"/>
    </location>
</feature>
<evidence type="ECO:0000256" key="1">
    <source>
        <dbReference type="SAM" id="MobiDB-lite"/>
    </source>
</evidence>
<gene>
    <name evidence="2" type="ORF">AJ80_09451</name>
</gene>
<reference evidence="2 3" key="1">
    <citation type="submission" date="2017-10" db="EMBL/GenBank/DDBJ databases">
        <title>Comparative genomics in systemic dimorphic fungi from Ajellomycetaceae.</title>
        <authorList>
            <person name="Munoz J.F."/>
            <person name="Mcewen J.G."/>
            <person name="Clay O.K."/>
            <person name="Cuomo C.A."/>
        </authorList>
    </citation>
    <scope>NUCLEOTIDE SEQUENCE [LARGE SCALE GENOMIC DNA]</scope>
    <source>
        <strain evidence="2 3">UAMH7299</strain>
    </source>
</reference>
<dbReference type="STRING" id="1447883.A0A2B7WQ10"/>
<accession>A0A2B7WQ10</accession>
<dbReference type="GO" id="GO:0005544">
    <property type="term" value="F:calcium-dependent phospholipid binding"/>
    <property type="evidence" value="ECO:0007669"/>
    <property type="project" value="InterPro"/>
</dbReference>
<dbReference type="GO" id="GO:0005886">
    <property type="term" value="C:plasma membrane"/>
    <property type="evidence" value="ECO:0007669"/>
    <property type="project" value="TreeGrafter"/>
</dbReference>
<dbReference type="GO" id="GO:0012506">
    <property type="term" value="C:vesicle membrane"/>
    <property type="evidence" value="ECO:0007669"/>
    <property type="project" value="TreeGrafter"/>
</dbReference>
<dbReference type="SUPFAM" id="SSF47874">
    <property type="entry name" value="Annexin"/>
    <property type="match status" value="1"/>
</dbReference>
<dbReference type="GO" id="GO:0005634">
    <property type="term" value="C:nucleus"/>
    <property type="evidence" value="ECO:0007669"/>
    <property type="project" value="TreeGrafter"/>
</dbReference>
<dbReference type="OrthoDB" id="2134400at2759"/>
<feature type="compositionally biased region" description="Polar residues" evidence="1">
    <location>
        <begin position="453"/>
        <end position="473"/>
    </location>
</feature>
<proteinExistence type="predicted"/>
<feature type="compositionally biased region" description="Acidic residues" evidence="1">
    <location>
        <begin position="539"/>
        <end position="550"/>
    </location>
</feature>
<dbReference type="GO" id="GO:0001786">
    <property type="term" value="F:phosphatidylserine binding"/>
    <property type="evidence" value="ECO:0007669"/>
    <property type="project" value="TreeGrafter"/>
</dbReference>
<feature type="compositionally biased region" description="Basic and acidic residues" evidence="1">
    <location>
        <begin position="117"/>
        <end position="137"/>
    </location>
</feature>
<dbReference type="AlphaFoldDB" id="A0A2B7WQ10"/>
<dbReference type="Proteomes" id="UP000224634">
    <property type="component" value="Unassembled WGS sequence"/>
</dbReference>
<protein>
    <recommendedName>
        <fullName evidence="4">Annexin ANXC4</fullName>
    </recommendedName>
</protein>
<feature type="compositionally biased region" description="Acidic residues" evidence="1">
    <location>
        <begin position="153"/>
        <end position="166"/>
    </location>
</feature>
<dbReference type="EMBL" id="PDNA01000283">
    <property type="protein sequence ID" value="PGG98855.1"/>
    <property type="molecule type" value="Genomic_DNA"/>
</dbReference>
<organism evidence="2 3">
    <name type="scientific">Polytolypa hystricis (strain UAMH7299)</name>
    <dbReference type="NCBI Taxonomy" id="1447883"/>
    <lineage>
        <taxon>Eukaryota</taxon>
        <taxon>Fungi</taxon>
        <taxon>Dikarya</taxon>
        <taxon>Ascomycota</taxon>
        <taxon>Pezizomycotina</taxon>
        <taxon>Eurotiomycetes</taxon>
        <taxon>Eurotiomycetidae</taxon>
        <taxon>Onygenales</taxon>
        <taxon>Onygenales incertae sedis</taxon>
        <taxon>Polytolypa</taxon>
    </lineage>
</organism>
<feature type="compositionally biased region" description="Basic and acidic residues" evidence="1">
    <location>
        <begin position="478"/>
        <end position="487"/>
    </location>
</feature>
<feature type="compositionally biased region" description="Basic and acidic residues" evidence="1">
    <location>
        <begin position="184"/>
        <end position="195"/>
    </location>
</feature>
<feature type="region of interest" description="Disordered" evidence="1">
    <location>
        <begin position="1"/>
        <end position="420"/>
    </location>
</feature>
<comment type="caution">
    <text evidence="2">The sequence shown here is derived from an EMBL/GenBank/DDBJ whole genome shotgun (WGS) entry which is preliminary data.</text>
</comment>
<feature type="compositionally biased region" description="Low complexity" evidence="1">
    <location>
        <begin position="62"/>
        <end position="73"/>
    </location>
</feature>
<name>A0A2B7WQ10_POLH7</name>
<dbReference type="PANTHER" id="PTHR10502">
    <property type="entry name" value="ANNEXIN"/>
    <property type="match status" value="1"/>
</dbReference>
<evidence type="ECO:0000313" key="2">
    <source>
        <dbReference type="EMBL" id="PGG98855.1"/>
    </source>
</evidence>
<dbReference type="PANTHER" id="PTHR10502:SF107">
    <property type="entry name" value="ANNEXIN ANXC4 (AFU_ORTHOLOGUE AFUA_3G07020)"/>
    <property type="match status" value="1"/>
</dbReference>
<keyword evidence="3" id="KW-1185">Reference proteome</keyword>
<feature type="compositionally biased region" description="Polar residues" evidence="1">
    <location>
        <begin position="489"/>
        <end position="500"/>
    </location>
</feature>
<dbReference type="InterPro" id="IPR037104">
    <property type="entry name" value="Annexin_sf"/>
</dbReference>
<dbReference type="GO" id="GO:0005509">
    <property type="term" value="F:calcium ion binding"/>
    <property type="evidence" value="ECO:0007669"/>
    <property type="project" value="InterPro"/>
</dbReference>
<evidence type="ECO:0000313" key="3">
    <source>
        <dbReference type="Proteomes" id="UP000224634"/>
    </source>
</evidence>
<feature type="compositionally biased region" description="Polar residues" evidence="1">
    <location>
        <begin position="257"/>
        <end position="271"/>
    </location>
</feature>
<feature type="region of interest" description="Disordered" evidence="1">
    <location>
        <begin position="527"/>
        <end position="593"/>
    </location>
</feature>